<feature type="region of interest" description="Disordered" evidence="1">
    <location>
        <begin position="104"/>
        <end position="267"/>
    </location>
</feature>
<evidence type="ECO:0000313" key="2">
    <source>
        <dbReference type="EMBL" id="KAA6394274.1"/>
    </source>
</evidence>
<gene>
    <name evidence="2" type="ORF">EZS28_010200</name>
</gene>
<name>A0A5J4WGT2_9EUKA</name>
<feature type="compositionally biased region" description="Low complexity" evidence="1">
    <location>
        <begin position="209"/>
        <end position="234"/>
    </location>
</feature>
<dbReference type="AlphaFoldDB" id="A0A5J4WGT2"/>
<sequence>MFRERDDEQEDQKKSGKKEKENNEDMEKGQQRQQQQQQMGKKKKKKQGGNNNLASLFPSIYPPFKNISQPYAQSSSYIEEDIFTDKYTGERLWHVDVGKENRGYERDKEKESPYEYGINKDARNGHHCGRWMSINEEQQGDREDVFDRGNKEKDKQGINNKYSYADGSKIQENGEKDRGWFRWRKKQKERKEEKLKQDVIIEDQKQKGKQSLNNKTNKSKTKQNQTSSKSSPQTLQQPSKSPSQIYSHHKLLPIPKPRTSSTAIWDTSQNNQLCESGSDPFLFSSSFWKGEMSIVPDKALKRSETSLQFALGHSITDGLDIISEQKNKEEEEGMKEDQVEKLAALLLKQKSIEKEMRKKIEKELKKEEDDETDDDKDNQKGNWDKNRNDERERKQQSSIDKLTQIFAQKFDGYYEERKDGEQEDADKKQFEEIDGNRKEKDVNHNHYQQFQPQSNIANSDFTNQFENDQQQMNKLRQIQFYPSLQAVDHARNAFIIKNSYDLAVNALKNNQADNQLSSYPPWQPAFQILSSQSVPPAFSRISQSHTDGIAYRSVKPNLFGSNTLTETSSSATALGVLSRLQEYRKRNVNENTGNDLNLSSLQSLQGAQGFYKPTSSSSSSSMLCITILTISIHSSAHLLQRDIDSLLCFSVGGCLTSIIYTFDL</sequence>
<feature type="compositionally biased region" description="Basic and acidic residues" evidence="1">
    <location>
        <begin position="1"/>
        <end position="30"/>
    </location>
</feature>
<proteinExistence type="predicted"/>
<protein>
    <submittedName>
        <fullName evidence="2">Uncharacterized protein</fullName>
    </submittedName>
</protein>
<evidence type="ECO:0000313" key="3">
    <source>
        <dbReference type="Proteomes" id="UP000324800"/>
    </source>
</evidence>
<reference evidence="2 3" key="1">
    <citation type="submission" date="2019-03" db="EMBL/GenBank/DDBJ databases">
        <title>Single cell metagenomics reveals metabolic interactions within the superorganism composed of flagellate Streblomastix strix and complex community of Bacteroidetes bacteria on its surface.</title>
        <authorList>
            <person name="Treitli S.C."/>
            <person name="Kolisko M."/>
            <person name="Husnik F."/>
            <person name="Keeling P."/>
            <person name="Hampl V."/>
        </authorList>
    </citation>
    <scope>NUCLEOTIDE SEQUENCE [LARGE SCALE GENOMIC DNA]</scope>
    <source>
        <strain evidence="2">ST1C</strain>
    </source>
</reference>
<comment type="caution">
    <text evidence="2">The sequence shown here is derived from an EMBL/GenBank/DDBJ whole genome shotgun (WGS) entry which is preliminary data.</text>
</comment>
<organism evidence="2 3">
    <name type="scientific">Streblomastix strix</name>
    <dbReference type="NCBI Taxonomy" id="222440"/>
    <lineage>
        <taxon>Eukaryota</taxon>
        <taxon>Metamonada</taxon>
        <taxon>Preaxostyla</taxon>
        <taxon>Oxymonadida</taxon>
        <taxon>Streblomastigidae</taxon>
        <taxon>Streblomastix</taxon>
    </lineage>
</organism>
<dbReference type="EMBL" id="SNRW01001988">
    <property type="protein sequence ID" value="KAA6394274.1"/>
    <property type="molecule type" value="Genomic_DNA"/>
</dbReference>
<feature type="compositionally biased region" description="Basic and acidic residues" evidence="1">
    <location>
        <begin position="377"/>
        <end position="395"/>
    </location>
</feature>
<feature type="region of interest" description="Disordered" evidence="1">
    <location>
        <begin position="363"/>
        <end position="401"/>
    </location>
</feature>
<feature type="compositionally biased region" description="Basic and acidic residues" evidence="1">
    <location>
        <begin position="104"/>
        <end position="124"/>
    </location>
</feature>
<evidence type="ECO:0000256" key="1">
    <source>
        <dbReference type="SAM" id="MobiDB-lite"/>
    </source>
</evidence>
<feature type="compositionally biased region" description="Polar residues" evidence="1">
    <location>
        <begin position="235"/>
        <end position="246"/>
    </location>
</feature>
<feature type="region of interest" description="Disordered" evidence="1">
    <location>
        <begin position="1"/>
        <end position="68"/>
    </location>
</feature>
<feature type="compositionally biased region" description="Basic and acidic residues" evidence="1">
    <location>
        <begin position="139"/>
        <end position="156"/>
    </location>
</feature>
<dbReference type="Proteomes" id="UP000324800">
    <property type="component" value="Unassembled WGS sequence"/>
</dbReference>
<feature type="compositionally biased region" description="Polar residues" evidence="1">
    <location>
        <begin position="258"/>
        <end position="267"/>
    </location>
</feature>
<feature type="compositionally biased region" description="Basic and acidic residues" evidence="1">
    <location>
        <begin position="189"/>
        <end position="206"/>
    </location>
</feature>
<accession>A0A5J4WGT2</accession>